<keyword evidence="1" id="KW-1133">Transmembrane helix</keyword>
<dbReference type="AlphaFoldDB" id="A0A8K0UTP0"/>
<dbReference type="EMBL" id="JAEVFJ010000007">
    <property type="protein sequence ID" value="KAH8103274.1"/>
    <property type="molecule type" value="Genomic_DNA"/>
</dbReference>
<dbReference type="GO" id="GO:0008757">
    <property type="term" value="F:S-adenosylmethionine-dependent methyltransferase activity"/>
    <property type="evidence" value="ECO:0007669"/>
    <property type="project" value="InterPro"/>
</dbReference>
<dbReference type="PANTHER" id="PTHR12303">
    <property type="entry name" value="CARNOSINE N-METHYLTRANSFERASE"/>
    <property type="match status" value="1"/>
</dbReference>
<comment type="caution">
    <text evidence="2">The sequence shown here is derived from an EMBL/GenBank/DDBJ whole genome shotgun (WGS) entry which is preliminary data.</text>
</comment>
<dbReference type="Pfam" id="PF07942">
    <property type="entry name" value="CARME"/>
    <property type="match status" value="1"/>
</dbReference>
<organism evidence="2 3">
    <name type="scientific">Cristinia sonorae</name>
    <dbReference type="NCBI Taxonomy" id="1940300"/>
    <lineage>
        <taxon>Eukaryota</taxon>
        <taxon>Fungi</taxon>
        <taxon>Dikarya</taxon>
        <taxon>Basidiomycota</taxon>
        <taxon>Agaricomycotina</taxon>
        <taxon>Agaricomycetes</taxon>
        <taxon>Agaricomycetidae</taxon>
        <taxon>Agaricales</taxon>
        <taxon>Pleurotineae</taxon>
        <taxon>Stephanosporaceae</taxon>
        <taxon>Cristinia</taxon>
    </lineage>
</organism>
<dbReference type="Proteomes" id="UP000813824">
    <property type="component" value="Unassembled WGS sequence"/>
</dbReference>
<dbReference type="PANTHER" id="PTHR12303:SF13">
    <property type="match status" value="1"/>
</dbReference>
<name>A0A8K0UTP0_9AGAR</name>
<keyword evidence="1" id="KW-0812">Transmembrane</keyword>
<keyword evidence="3" id="KW-1185">Reference proteome</keyword>
<evidence type="ECO:0000313" key="2">
    <source>
        <dbReference type="EMBL" id="KAH8103274.1"/>
    </source>
</evidence>
<keyword evidence="1" id="KW-0472">Membrane</keyword>
<feature type="transmembrane region" description="Helical" evidence="1">
    <location>
        <begin position="6"/>
        <end position="26"/>
    </location>
</feature>
<evidence type="ECO:0000256" key="1">
    <source>
        <dbReference type="SAM" id="Phobius"/>
    </source>
</evidence>
<dbReference type="SMART" id="SM01296">
    <property type="entry name" value="N2227"/>
    <property type="match status" value="1"/>
</dbReference>
<dbReference type="SUPFAM" id="SSF53335">
    <property type="entry name" value="S-adenosyl-L-methionine-dependent methyltransferases"/>
    <property type="match status" value="1"/>
</dbReference>
<evidence type="ECO:0000313" key="3">
    <source>
        <dbReference type="Proteomes" id="UP000813824"/>
    </source>
</evidence>
<reference evidence="2" key="1">
    <citation type="journal article" date="2021" name="New Phytol.">
        <title>Evolutionary innovations through gain and loss of genes in the ectomycorrhizal Boletales.</title>
        <authorList>
            <person name="Wu G."/>
            <person name="Miyauchi S."/>
            <person name="Morin E."/>
            <person name="Kuo A."/>
            <person name="Drula E."/>
            <person name="Varga T."/>
            <person name="Kohler A."/>
            <person name="Feng B."/>
            <person name="Cao Y."/>
            <person name="Lipzen A."/>
            <person name="Daum C."/>
            <person name="Hundley H."/>
            <person name="Pangilinan J."/>
            <person name="Johnson J."/>
            <person name="Barry K."/>
            <person name="LaButti K."/>
            <person name="Ng V."/>
            <person name="Ahrendt S."/>
            <person name="Min B."/>
            <person name="Choi I.G."/>
            <person name="Park H."/>
            <person name="Plett J.M."/>
            <person name="Magnuson J."/>
            <person name="Spatafora J.W."/>
            <person name="Nagy L.G."/>
            <person name="Henrissat B."/>
            <person name="Grigoriev I.V."/>
            <person name="Yang Z.L."/>
            <person name="Xu J."/>
            <person name="Martin F.M."/>
        </authorList>
    </citation>
    <scope>NUCLEOTIDE SEQUENCE</scope>
    <source>
        <strain evidence="2">KKN 215</strain>
    </source>
</reference>
<dbReference type="InterPro" id="IPR029063">
    <property type="entry name" value="SAM-dependent_MTases_sf"/>
</dbReference>
<proteinExistence type="predicted"/>
<gene>
    <name evidence="2" type="ORF">BXZ70DRAFT_714279</name>
</gene>
<dbReference type="Gene3D" id="3.40.50.150">
    <property type="entry name" value="Vaccinia Virus protein VP39"/>
    <property type="match status" value="1"/>
</dbReference>
<protein>
    <submittedName>
        <fullName evidence="2">N2227-like protein-domain-containing protein</fullName>
    </submittedName>
</protein>
<sequence length="411" mass="46520">MTEPSGLTLTQALAILIPLTILYLTYRILDLSPGLLTPSSLRAIIFGAPSPSPSSSIPAYFSLPRALASYNAYRTLALSDIRAMEKSYSRLTYKHKRVGYVLGYTRKLEEARRAEEVNAVVCRGVAGLCTDTSEFPATESGADGVFWRWGWRDEDLQPDVGRVREALKHFVRDWSMEGKEERRRIFEPILDVLREDPQAKEGLKVLVPGSGLGRLAWEISELGHDTTAIELSYFMTLAFRFLLSSKTTQATDQHTVHPYAYWFSHSRSSENTSRGIPFPDVVPRPKDNLRLIEGDFLKHSPDGAKYDYVVTLFFIDTSLNIISTLEHIHSLLKPGGTWINLGPLLWTGGARARLELSLEEVLRLSEMVGFRIAEEGARKRRTVECEYTGDRMAMMKWMYQAEFWVATKADE</sequence>
<accession>A0A8K0UTP0</accession>
<dbReference type="InterPro" id="IPR012901">
    <property type="entry name" value="CARME"/>
</dbReference>
<dbReference type="OrthoDB" id="978at2759"/>